<dbReference type="OrthoDB" id="9796817at2"/>
<sequence length="602" mass="67520">MKKLIACMSFLFVILLSACGESEEAAEVLETGKLVINGDYVVPPTAHGNPYIGGYIGGGAEPYLQEPLFSFTPVGTDGENFKPRLADNYQIDGNRITVQLKKGLKWNDGTELTVDDVLTSYQMWIGKKQLWEFLEDIEPISDDTLIFHFKNESELMMNLLVDVKISAKTDAYGAFAERYQEVADNEREWHDETNTFWYSEAGNEKLQKINEELEEHMPEITDMVGSGAFAISNLSTSEAVLTRNDHFYTDTGIDELTIIRAVTPEVAANSMIDGTLDMHSGGMTEDLIKQVETKLPFFQEFYLPEYSQMSVVFNITQKFAEERAFREAIAYLVNPDEILPLAEVGSMESENSSSGLPVSLQKVFGLEDWAVQTLDARTYNVDKAEEVLLAADWKKENGSWIDAQGNKVAFDFSCNNGWGSALLPGEAIVNELNNFGFDVTFLPMEGASYDAYLRNGEHTVAIEFAPPSNMLYANPYGTYEQLYKGRSWLFGLTTEETGQLFLEDHAGGQIDVIGLTNKLFDSKEETFIEVTKELMTVTDHNILFIPYLEKGFPVRVLNEAINFDIEPHALIQDPRFIGVGETMFSSLISEETMKESMTTTVE</sequence>
<proteinExistence type="inferred from homology"/>
<reference evidence="6 7" key="1">
    <citation type="submission" date="2017-05" db="EMBL/GenBank/DDBJ databases">
        <title>The Genome Sequence of Enterococcus sp. 8G7_MSG3316.</title>
        <authorList>
            <consortium name="The Broad Institute Genomics Platform"/>
            <consortium name="The Broad Institute Genomic Center for Infectious Diseases"/>
            <person name="Earl A."/>
            <person name="Manson A."/>
            <person name="Schwartman J."/>
            <person name="Gilmore M."/>
            <person name="Abouelleil A."/>
            <person name="Cao P."/>
            <person name="Chapman S."/>
            <person name="Cusick C."/>
            <person name="Shea T."/>
            <person name="Young S."/>
            <person name="Neafsey D."/>
            <person name="Nusbaum C."/>
            <person name="Birren B."/>
        </authorList>
    </citation>
    <scope>NUCLEOTIDE SEQUENCE [LARGE SCALE GENOMIC DNA]</scope>
    <source>
        <strain evidence="6 7">8G7_MSG3316</strain>
    </source>
</reference>
<dbReference type="InterPro" id="IPR000914">
    <property type="entry name" value="SBP_5_dom"/>
</dbReference>
<evidence type="ECO:0000313" key="7">
    <source>
        <dbReference type="Proteomes" id="UP000195043"/>
    </source>
</evidence>
<feature type="signal peptide" evidence="4">
    <location>
        <begin position="1"/>
        <end position="18"/>
    </location>
</feature>
<organism evidence="6 7">
    <name type="scientific">Candidatus Enterococcus testudinis</name>
    <dbReference type="NCBI Taxonomy" id="1834191"/>
    <lineage>
        <taxon>Bacteria</taxon>
        <taxon>Bacillati</taxon>
        <taxon>Bacillota</taxon>
        <taxon>Bacilli</taxon>
        <taxon>Lactobacillales</taxon>
        <taxon>Enterococcaceae</taxon>
        <taxon>Enterococcus</taxon>
    </lineage>
</organism>
<dbReference type="Proteomes" id="UP000195043">
    <property type="component" value="Unassembled WGS sequence"/>
</dbReference>
<dbReference type="Gene3D" id="3.10.105.10">
    <property type="entry name" value="Dipeptide-binding Protein, Domain 3"/>
    <property type="match status" value="1"/>
</dbReference>
<dbReference type="AlphaFoldDB" id="A0A242A3I2"/>
<keyword evidence="7" id="KW-1185">Reference proteome</keyword>
<feature type="domain" description="Solute-binding protein family 5" evidence="5">
    <location>
        <begin position="81"/>
        <end position="463"/>
    </location>
</feature>
<evidence type="ECO:0000313" key="6">
    <source>
        <dbReference type="EMBL" id="OTN75479.1"/>
    </source>
</evidence>
<evidence type="ECO:0000259" key="5">
    <source>
        <dbReference type="Pfam" id="PF00496"/>
    </source>
</evidence>
<dbReference type="InterPro" id="IPR039424">
    <property type="entry name" value="SBP_5"/>
</dbReference>
<feature type="chain" id="PRO_5038390484" description="Solute-binding protein family 5 domain-containing protein" evidence="4">
    <location>
        <begin position="19"/>
        <end position="602"/>
    </location>
</feature>
<evidence type="ECO:0000256" key="3">
    <source>
        <dbReference type="ARBA" id="ARBA00022729"/>
    </source>
</evidence>
<evidence type="ECO:0000256" key="2">
    <source>
        <dbReference type="ARBA" id="ARBA00022448"/>
    </source>
</evidence>
<gene>
    <name evidence="6" type="ORF">A5886_000549</name>
</gene>
<dbReference type="PANTHER" id="PTHR30290">
    <property type="entry name" value="PERIPLASMIC BINDING COMPONENT OF ABC TRANSPORTER"/>
    <property type="match status" value="1"/>
</dbReference>
<dbReference type="GO" id="GO:1904680">
    <property type="term" value="F:peptide transmembrane transporter activity"/>
    <property type="evidence" value="ECO:0007669"/>
    <property type="project" value="TreeGrafter"/>
</dbReference>
<keyword evidence="3 4" id="KW-0732">Signal</keyword>
<dbReference type="PANTHER" id="PTHR30290:SF9">
    <property type="entry name" value="OLIGOPEPTIDE-BINDING PROTEIN APPA"/>
    <property type="match status" value="1"/>
</dbReference>
<dbReference type="SUPFAM" id="SSF53850">
    <property type="entry name" value="Periplasmic binding protein-like II"/>
    <property type="match status" value="1"/>
</dbReference>
<evidence type="ECO:0000256" key="1">
    <source>
        <dbReference type="ARBA" id="ARBA00005695"/>
    </source>
</evidence>
<dbReference type="EMBL" id="NGKU01000001">
    <property type="protein sequence ID" value="OTN75479.1"/>
    <property type="molecule type" value="Genomic_DNA"/>
</dbReference>
<protein>
    <recommendedName>
        <fullName evidence="5">Solute-binding protein family 5 domain-containing protein</fullName>
    </recommendedName>
</protein>
<comment type="caution">
    <text evidence="6">The sequence shown here is derived from an EMBL/GenBank/DDBJ whole genome shotgun (WGS) entry which is preliminary data.</text>
</comment>
<dbReference type="Pfam" id="PF00496">
    <property type="entry name" value="SBP_bac_5"/>
    <property type="match status" value="1"/>
</dbReference>
<dbReference type="STRING" id="1834191.A5886_000549"/>
<comment type="similarity">
    <text evidence="1">Belongs to the bacterial solute-binding protein 5 family.</text>
</comment>
<evidence type="ECO:0000256" key="4">
    <source>
        <dbReference type="SAM" id="SignalP"/>
    </source>
</evidence>
<name>A0A242A3I2_9ENTE</name>
<dbReference type="Gene3D" id="3.40.190.10">
    <property type="entry name" value="Periplasmic binding protein-like II"/>
    <property type="match status" value="1"/>
</dbReference>
<accession>A0A242A3I2</accession>
<keyword evidence="2" id="KW-0813">Transport</keyword>
<dbReference type="GO" id="GO:0015833">
    <property type="term" value="P:peptide transport"/>
    <property type="evidence" value="ECO:0007669"/>
    <property type="project" value="TreeGrafter"/>
</dbReference>
<dbReference type="RefSeq" id="WP_086273532.1">
    <property type="nucleotide sequence ID" value="NZ_NGKU01000001.1"/>
</dbReference>
<dbReference type="Gene3D" id="3.90.76.10">
    <property type="entry name" value="Dipeptide-binding Protein, Domain 1"/>
    <property type="match status" value="1"/>
</dbReference>
<dbReference type="PROSITE" id="PS51257">
    <property type="entry name" value="PROKAR_LIPOPROTEIN"/>
    <property type="match status" value="1"/>
</dbReference>